<dbReference type="PANTHER" id="PTHR30576:SF10">
    <property type="entry name" value="SLL5057 PROTEIN"/>
    <property type="match status" value="1"/>
</dbReference>
<dbReference type="PANTHER" id="PTHR30576">
    <property type="entry name" value="COLANIC BIOSYNTHESIS UDP-GLUCOSE LIPID CARRIER TRANSFERASE"/>
    <property type="match status" value="1"/>
</dbReference>
<accession>A0A7X1CIM2</accession>
<protein>
    <submittedName>
        <fullName evidence="5">Sugar transferase</fullName>
    </submittedName>
</protein>
<feature type="transmembrane region" description="Helical" evidence="2">
    <location>
        <begin position="23"/>
        <end position="45"/>
    </location>
</feature>
<gene>
    <name evidence="4" type="ORF">HB902_06090</name>
    <name evidence="5" type="ORF">HCA46_10010</name>
    <name evidence="6" type="ORF">HCB25_03355</name>
</gene>
<dbReference type="EMBL" id="JAARYY010000002">
    <property type="protein sequence ID" value="MBC2243090.1"/>
    <property type="molecule type" value="Genomic_DNA"/>
</dbReference>
<evidence type="ECO:0000313" key="9">
    <source>
        <dbReference type="Proteomes" id="UP000550367"/>
    </source>
</evidence>
<keyword evidence="2" id="KW-1133">Transmembrane helix</keyword>
<evidence type="ECO:0000256" key="2">
    <source>
        <dbReference type="SAM" id="Phobius"/>
    </source>
</evidence>
<dbReference type="Proteomes" id="UP000547643">
    <property type="component" value="Unassembled WGS sequence"/>
</dbReference>
<comment type="similarity">
    <text evidence="1">Belongs to the bacterial sugar transferase family.</text>
</comment>
<evidence type="ECO:0000259" key="3">
    <source>
        <dbReference type="Pfam" id="PF02397"/>
    </source>
</evidence>
<dbReference type="RefSeq" id="WP_185429025.1">
    <property type="nucleotide sequence ID" value="NZ_JAARRW010000002.1"/>
</dbReference>
<evidence type="ECO:0000313" key="7">
    <source>
        <dbReference type="Proteomes" id="UP000541955"/>
    </source>
</evidence>
<feature type="domain" description="Bacterial sugar transferase" evidence="3">
    <location>
        <begin position="22"/>
        <end position="209"/>
    </location>
</feature>
<organism evidence="5 8">
    <name type="scientific">Listeria booriae</name>
    <dbReference type="NCBI Taxonomy" id="1552123"/>
    <lineage>
        <taxon>Bacteria</taxon>
        <taxon>Bacillati</taxon>
        <taxon>Bacillota</taxon>
        <taxon>Bacilli</taxon>
        <taxon>Bacillales</taxon>
        <taxon>Listeriaceae</taxon>
        <taxon>Listeria</taxon>
    </lineage>
</organism>
<dbReference type="Proteomes" id="UP000550367">
    <property type="component" value="Unassembled WGS sequence"/>
</dbReference>
<dbReference type="Proteomes" id="UP000541955">
    <property type="component" value="Unassembled WGS sequence"/>
</dbReference>
<evidence type="ECO:0000313" key="6">
    <source>
        <dbReference type="EMBL" id="MBC2243090.1"/>
    </source>
</evidence>
<evidence type="ECO:0000313" key="4">
    <source>
        <dbReference type="EMBL" id="MBC1561633.1"/>
    </source>
</evidence>
<keyword evidence="2" id="KW-0472">Membrane</keyword>
<dbReference type="EMBL" id="JAARUV010000003">
    <property type="protein sequence ID" value="MBC1779173.1"/>
    <property type="molecule type" value="Genomic_DNA"/>
</dbReference>
<proteinExistence type="inferred from homology"/>
<reference evidence="7 8" key="1">
    <citation type="submission" date="2020-03" db="EMBL/GenBank/DDBJ databases">
        <title>Soil Listeria distribution.</title>
        <authorList>
            <person name="Liao J."/>
            <person name="Wiedmann M."/>
        </authorList>
    </citation>
    <scope>NUCLEOTIDE SEQUENCE [LARGE SCALE GENOMIC DNA]</scope>
    <source>
        <strain evidence="6 9">FSL L7-0153</strain>
        <strain evidence="5 8">FSL L7-1017</strain>
        <strain evidence="4 7">FSL L7-1387</strain>
    </source>
</reference>
<keyword evidence="2" id="KW-0812">Transmembrane</keyword>
<dbReference type="EMBL" id="JAARRW010000002">
    <property type="protein sequence ID" value="MBC1561633.1"/>
    <property type="molecule type" value="Genomic_DNA"/>
</dbReference>
<evidence type="ECO:0000313" key="5">
    <source>
        <dbReference type="EMBL" id="MBC1779173.1"/>
    </source>
</evidence>
<sequence length="213" mass="24754">MFYTSQNLPVVVQSRKIERRYRIFDILVASLALCVSAPMILLVALCIKISDWKAPVFFKQERIGRNGKSFMMYKFRSMQVDAEKQKGAIESQNEMSGPMFKMENDPRITSIGKWLRKFSIDEFPQFINVLQGDMSCVGPRPPLPEEVQEYESHHLKRLSVKPGCTGLWQVSGRNRLSFEEMVELDILYIKNQSIRLNIRIILRTFRELLGKGM</sequence>
<comment type="caution">
    <text evidence="5">The sequence shown here is derived from an EMBL/GenBank/DDBJ whole genome shotgun (WGS) entry which is preliminary data.</text>
</comment>
<evidence type="ECO:0000313" key="8">
    <source>
        <dbReference type="Proteomes" id="UP000547643"/>
    </source>
</evidence>
<dbReference type="Pfam" id="PF02397">
    <property type="entry name" value="Bac_transf"/>
    <property type="match status" value="1"/>
</dbReference>
<name>A0A7X1CIM2_9LIST</name>
<dbReference type="GO" id="GO:0016780">
    <property type="term" value="F:phosphotransferase activity, for other substituted phosphate groups"/>
    <property type="evidence" value="ECO:0007669"/>
    <property type="project" value="TreeGrafter"/>
</dbReference>
<dbReference type="AlphaFoldDB" id="A0A7X1CIM2"/>
<dbReference type="InterPro" id="IPR003362">
    <property type="entry name" value="Bact_transf"/>
</dbReference>
<keyword evidence="5" id="KW-0808">Transferase</keyword>
<evidence type="ECO:0000256" key="1">
    <source>
        <dbReference type="ARBA" id="ARBA00006464"/>
    </source>
</evidence>